<proteinExistence type="predicted"/>
<evidence type="ECO:0000313" key="1">
    <source>
        <dbReference type="EMBL" id="CAG5086747.1"/>
    </source>
</evidence>
<organism evidence="1 2">
    <name type="scientific">Oikopleura dioica</name>
    <name type="common">Tunicate</name>
    <dbReference type="NCBI Taxonomy" id="34765"/>
    <lineage>
        <taxon>Eukaryota</taxon>
        <taxon>Metazoa</taxon>
        <taxon>Chordata</taxon>
        <taxon>Tunicata</taxon>
        <taxon>Appendicularia</taxon>
        <taxon>Copelata</taxon>
        <taxon>Oikopleuridae</taxon>
        <taxon>Oikopleura</taxon>
    </lineage>
</organism>
<protein>
    <submittedName>
        <fullName evidence="1">Oidioi.mRNA.OKI2018_I69.PAR.g11340.t1.cds</fullName>
    </submittedName>
</protein>
<dbReference type="EMBL" id="OU015568">
    <property type="protein sequence ID" value="CAG5086747.1"/>
    <property type="molecule type" value="Genomic_DNA"/>
</dbReference>
<gene>
    <name evidence="1" type="ORF">OKIOD_LOCUS2898</name>
</gene>
<dbReference type="Proteomes" id="UP001158576">
    <property type="component" value="Chromosome PAR"/>
</dbReference>
<name>A0ABN7S1Y4_OIKDI</name>
<reference evidence="1 2" key="1">
    <citation type="submission" date="2021-04" db="EMBL/GenBank/DDBJ databases">
        <authorList>
            <person name="Bliznina A."/>
        </authorList>
    </citation>
    <scope>NUCLEOTIDE SEQUENCE [LARGE SCALE GENOMIC DNA]</scope>
</reference>
<evidence type="ECO:0000313" key="2">
    <source>
        <dbReference type="Proteomes" id="UP001158576"/>
    </source>
</evidence>
<keyword evidence="2" id="KW-1185">Reference proteome</keyword>
<sequence>MYFTMRQFYLSSMLDLPMPDYCTTRYTRNDGRRGLRIQTNDVLRGLDAFIVDSRDKKRRDYRFIQVREGSFKPFELEQDFPGFEGVFDNYDYEGGKQITLKNTSHYQFDRDIADQEEFLEYSLTIKANVWQHYTPHQIENSDYEYDYFIEMDPGELGYRAFLLNAQFQGSFDAYGWWETTSEVQFADIDHDPFEDCEGINCYGTLV</sequence>
<accession>A0ABN7S1Y4</accession>